<evidence type="ECO:0000313" key="2">
    <source>
        <dbReference type="Proteomes" id="UP001239462"/>
    </source>
</evidence>
<sequence>MKLPPSQMMRSANLLPLLILTCIGCSSEEPKDKVGLVLEVCAFTADFAKTDIARVDPNTTVGEALSKGNLTDNLLAGTLYAQSLESKFGLQQLTNAVLSEAAARERAGEKISGVPLMSFTMEEIAELIEKQRQGNQE</sequence>
<keyword evidence="2" id="KW-1185">Reference proteome</keyword>
<evidence type="ECO:0000313" key="1">
    <source>
        <dbReference type="EMBL" id="MDM4019582.1"/>
    </source>
</evidence>
<reference evidence="1 2" key="1">
    <citation type="submission" date="2023-06" db="EMBL/GenBank/DDBJ databases">
        <title>Roseiconus lacunae JC819 isolated from Gulf of Mannar region, Tamil Nadu.</title>
        <authorList>
            <person name="Pk S."/>
            <person name="Ch S."/>
            <person name="Ch V.R."/>
        </authorList>
    </citation>
    <scope>NUCLEOTIDE SEQUENCE [LARGE SCALE GENOMIC DNA]</scope>
    <source>
        <strain evidence="1 2">JC819</strain>
    </source>
</reference>
<dbReference type="Proteomes" id="UP001239462">
    <property type="component" value="Unassembled WGS sequence"/>
</dbReference>
<feature type="non-terminal residue" evidence="1">
    <location>
        <position position="1"/>
    </location>
</feature>
<organism evidence="1 2">
    <name type="scientific">Roseiconus lacunae</name>
    <dbReference type="NCBI Taxonomy" id="2605694"/>
    <lineage>
        <taxon>Bacteria</taxon>
        <taxon>Pseudomonadati</taxon>
        <taxon>Planctomycetota</taxon>
        <taxon>Planctomycetia</taxon>
        <taxon>Pirellulales</taxon>
        <taxon>Pirellulaceae</taxon>
        <taxon>Roseiconus</taxon>
    </lineage>
</organism>
<accession>A0ABT7PSV3</accession>
<name>A0ABT7PSV3_9BACT</name>
<protein>
    <submittedName>
        <fullName evidence="1">Uncharacterized protein</fullName>
    </submittedName>
</protein>
<dbReference type="RefSeq" id="WP_289167704.1">
    <property type="nucleotide sequence ID" value="NZ_JASZZN010000181.1"/>
</dbReference>
<proteinExistence type="predicted"/>
<dbReference type="EMBL" id="JASZZN010000181">
    <property type="protein sequence ID" value="MDM4019582.1"/>
    <property type="molecule type" value="Genomic_DNA"/>
</dbReference>
<gene>
    <name evidence="1" type="ORF">QTN89_29280</name>
</gene>
<comment type="caution">
    <text evidence="1">The sequence shown here is derived from an EMBL/GenBank/DDBJ whole genome shotgun (WGS) entry which is preliminary data.</text>
</comment>